<evidence type="ECO:0000313" key="1">
    <source>
        <dbReference type="EMBL" id="ADL36324.1"/>
    </source>
</evidence>
<dbReference type="HOGENOM" id="CLU_2286259_0_0_9"/>
<evidence type="ECO:0000313" key="2">
    <source>
        <dbReference type="Proteomes" id="UP000001299"/>
    </source>
</evidence>
<proteinExistence type="predicted"/>
<keyword evidence="1" id="KW-0614">Plasmid</keyword>
<dbReference type="KEGG" id="bpb:bpr_II387"/>
<dbReference type="Proteomes" id="UP000001299">
    <property type="component" value="Plasmid pCY360"/>
</dbReference>
<dbReference type="RefSeq" id="WP_013282973.1">
    <property type="nucleotide sequence ID" value="NC_014389.1"/>
</dbReference>
<organism evidence="1 2">
    <name type="scientific">Butyrivibrio proteoclasticus (strain ATCC 51982 / DSM 14932 / B316)</name>
    <name type="common">Clostridium proteoclasticum</name>
    <dbReference type="NCBI Taxonomy" id="515622"/>
    <lineage>
        <taxon>Bacteria</taxon>
        <taxon>Bacillati</taxon>
        <taxon>Bacillota</taxon>
        <taxon>Clostridia</taxon>
        <taxon>Lachnospirales</taxon>
        <taxon>Lachnospiraceae</taxon>
        <taxon>Butyrivibrio</taxon>
    </lineage>
</organism>
<sequence>MNRIVNTEYAMFVTNKESGDEFLCAGPFETSIAVKRAYEKKLKDEDFKKMIVPETAHVCTREIVISQGLWEPYDDHVASDTELILGVKASTLPGKGGGLFE</sequence>
<keyword evidence="2" id="KW-1185">Reference proteome</keyword>
<gene>
    <name evidence="1" type="ordered locus">bpr_II387</name>
</gene>
<accession>E0S4J2</accession>
<dbReference type="EMBL" id="CP001812">
    <property type="protein sequence ID" value="ADL36324.1"/>
    <property type="molecule type" value="Genomic_DNA"/>
</dbReference>
<dbReference type="AlphaFoldDB" id="E0S4J2"/>
<reference evidence="1 2" key="1">
    <citation type="journal article" date="2010" name="PLoS ONE">
        <title>The glycobiome of the rumen bacterium Butyrivibrio proteoclasticus B316(T) highlights adaptation to a polysaccharide-rich environment.</title>
        <authorList>
            <person name="Kelly W.J."/>
            <person name="Leahy S.C."/>
            <person name="Altermann E."/>
            <person name="Yeoman C.J."/>
            <person name="Dunne J.C."/>
            <person name="Kong Z."/>
            <person name="Pacheco D.M."/>
            <person name="Li D."/>
            <person name="Noel S.J."/>
            <person name="Moon C.D."/>
            <person name="Cookson A.L."/>
            <person name="Attwood G.T."/>
        </authorList>
    </citation>
    <scope>NUCLEOTIDE SEQUENCE [LARGE SCALE GENOMIC DNA]</scope>
    <source>
        <strain evidence="2">ATCC 51982 / DSM 14932 / B316</strain>
        <plasmid evidence="2">Plasmid pCY360</plasmid>
    </source>
</reference>
<geneLocation type="plasmid" evidence="1 2">
    <name>pCY360</name>
</geneLocation>
<protein>
    <submittedName>
        <fullName evidence="1">Uncharacterized protein</fullName>
    </submittedName>
</protein>
<name>E0S4J2_BUTPB</name>